<gene>
    <name evidence="6" type="ORF">GCM10022223_33730</name>
</gene>
<dbReference type="PANTHER" id="PTHR43790">
    <property type="entry name" value="CARBOHYDRATE TRANSPORT ATP-BINDING PROTEIN MG119-RELATED"/>
    <property type="match status" value="1"/>
</dbReference>
<dbReference type="SMART" id="SM00382">
    <property type="entry name" value="AAA"/>
    <property type="match status" value="2"/>
</dbReference>
<dbReference type="PROSITE" id="PS00211">
    <property type="entry name" value="ABC_TRANSPORTER_1"/>
    <property type="match status" value="1"/>
</dbReference>
<dbReference type="CDD" id="cd03216">
    <property type="entry name" value="ABC_Carb_Monos_I"/>
    <property type="match status" value="1"/>
</dbReference>
<keyword evidence="3" id="KW-0547">Nucleotide-binding</keyword>
<dbReference type="Gene3D" id="3.40.50.300">
    <property type="entry name" value="P-loop containing nucleotide triphosphate hydrolases"/>
    <property type="match status" value="2"/>
</dbReference>
<reference evidence="7" key="1">
    <citation type="journal article" date="2019" name="Int. J. Syst. Evol. Microbiol.">
        <title>The Global Catalogue of Microorganisms (GCM) 10K type strain sequencing project: providing services to taxonomists for standard genome sequencing and annotation.</title>
        <authorList>
            <consortium name="The Broad Institute Genomics Platform"/>
            <consortium name="The Broad Institute Genome Sequencing Center for Infectious Disease"/>
            <person name="Wu L."/>
            <person name="Ma J."/>
        </authorList>
    </citation>
    <scope>NUCLEOTIDE SEQUENCE [LARGE SCALE GENOMIC DNA]</scope>
    <source>
        <strain evidence="7">JCM 16902</strain>
    </source>
</reference>
<dbReference type="InterPro" id="IPR027417">
    <property type="entry name" value="P-loop_NTPase"/>
</dbReference>
<keyword evidence="4 6" id="KW-0067">ATP-binding</keyword>
<evidence type="ECO:0000256" key="2">
    <source>
        <dbReference type="ARBA" id="ARBA00022737"/>
    </source>
</evidence>
<accession>A0ABP6ZP01</accession>
<evidence type="ECO:0000313" key="6">
    <source>
        <dbReference type="EMBL" id="GAA3614716.1"/>
    </source>
</evidence>
<dbReference type="Pfam" id="PF00005">
    <property type="entry name" value="ABC_tran"/>
    <property type="match status" value="2"/>
</dbReference>
<dbReference type="CDD" id="cd03215">
    <property type="entry name" value="ABC_Carb_Monos_II"/>
    <property type="match status" value="1"/>
</dbReference>
<dbReference type="InterPro" id="IPR050107">
    <property type="entry name" value="ABC_carbohydrate_import_ATPase"/>
</dbReference>
<dbReference type="RefSeq" id="WP_231488989.1">
    <property type="nucleotide sequence ID" value="NZ_BAAAZO010000005.1"/>
</dbReference>
<feature type="domain" description="ABC transporter" evidence="5">
    <location>
        <begin position="9"/>
        <end position="244"/>
    </location>
</feature>
<dbReference type="EMBL" id="BAAAZO010000005">
    <property type="protein sequence ID" value="GAA3614716.1"/>
    <property type="molecule type" value="Genomic_DNA"/>
</dbReference>
<dbReference type="PANTHER" id="PTHR43790:SF9">
    <property type="entry name" value="GALACTOFURANOSE TRANSPORTER ATP-BINDING PROTEIN YTFR"/>
    <property type="match status" value="1"/>
</dbReference>
<evidence type="ECO:0000256" key="3">
    <source>
        <dbReference type="ARBA" id="ARBA00022741"/>
    </source>
</evidence>
<keyword evidence="2" id="KW-0677">Repeat</keyword>
<dbReference type="Proteomes" id="UP001501074">
    <property type="component" value="Unassembled WGS sequence"/>
</dbReference>
<name>A0ABP6ZP01_9ACTN</name>
<dbReference type="PROSITE" id="PS50893">
    <property type="entry name" value="ABC_TRANSPORTER_2"/>
    <property type="match status" value="2"/>
</dbReference>
<dbReference type="InterPro" id="IPR017871">
    <property type="entry name" value="ABC_transporter-like_CS"/>
</dbReference>
<evidence type="ECO:0000256" key="4">
    <source>
        <dbReference type="ARBA" id="ARBA00022840"/>
    </source>
</evidence>
<keyword evidence="7" id="KW-1185">Reference proteome</keyword>
<dbReference type="InterPro" id="IPR003593">
    <property type="entry name" value="AAA+_ATPase"/>
</dbReference>
<sequence length="502" mass="53329">MTEPGTAIATISGASKQYGAVQALSGVDLSIARGEVRALLGKNGAGKSTVIRLLAGVEAPDEGSVTLGGTRLQGPDVQLAQRLGVMTVYQELTLIPEMTLAENLFMGAWPKRNGQIDQRRMEDESQAALHRLGLDLHPRRLVGELSIADQQMVEIARALANDPTLLILDEPTSSLAAAEVDRVLTVVETIRSSGVAVVYVSHRLAEIRRIADTATVMRDGRVIDTLPMANLTSRQVVAMMVGESGAETPAVSEAAGRREAGPVLMTVREVAVAPKLAGVTFEVRAGEVLGLAGVLGSGRTELLQVMAGLREPDSGTVEFEGKRIDGKGFTHAKKLGVGITPEDRKNDGIIPELGVDENLVLTDWGKVSRFGVIKPQQLLIAAQRAIASMSVRTRDPRTPIGHLSGGNQQKIVIGRWLHAGSRLLLLDEPTRGVDVQAKAQIYELLRELAAAGTAVVFVSSEMDELNLVCDRAVVLAGGRIVAEQAAPAIETETLLLAAIAEH</sequence>
<feature type="domain" description="ABC transporter" evidence="5">
    <location>
        <begin position="258"/>
        <end position="502"/>
    </location>
</feature>
<dbReference type="GO" id="GO:0005524">
    <property type="term" value="F:ATP binding"/>
    <property type="evidence" value="ECO:0007669"/>
    <property type="project" value="UniProtKB-KW"/>
</dbReference>
<protein>
    <submittedName>
        <fullName evidence="6">Sugar ABC transporter ATP-binding protein</fullName>
    </submittedName>
</protein>
<keyword evidence="1" id="KW-0813">Transport</keyword>
<organism evidence="6 7">
    <name type="scientific">Kineosporia mesophila</name>
    <dbReference type="NCBI Taxonomy" id="566012"/>
    <lineage>
        <taxon>Bacteria</taxon>
        <taxon>Bacillati</taxon>
        <taxon>Actinomycetota</taxon>
        <taxon>Actinomycetes</taxon>
        <taxon>Kineosporiales</taxon>
        <taxon>Kineosporiaceae</taxon>
        <taxon>Kineosporia</taxon>
    </lineage>
</organism>
<dbReference type="InterPro" id="IPR003439">
    <property type="entry name" value="ABC_transporter-like_ATP-bd"/>
</dbReference>
<evidence type="ECO:0000259" key="5">
    <source>
        <dbReference type="PROSITE" id="PS50893"/>
    </source>
</evidence>
<evidence type="ECO:0000313" key="7">
    <source>
        <dbReference type="Proteomes" id="UP001501074"/>
    </source>
</evidence>
<dbReference type="SUPFAM" id="SSF52540">
    <property type="entry name" value="P-loop containing nucleoside triphosphate hydrolases"/>
    <property type="match status" value="2"/>
</dbReference>
<evidence type="ECO:0000256" key="1">
    <source>
        <dbReference type="ARBA" id="ARBA00022448"/>
    </source>
</evidence>
<proteinExistence type="predicted"/>
<comment type="caution">
    <text evidence="6">The sequence shown here is derived from an EMBL/GenBank/DDBJ whole genome shotgun (WGS) entry which is preliminary data.</text>
</comment>